<dbReference type="PANTHER" id="PTHR23221">
    <property type="entry name" value="GLYCOSYLPHOSPHATIDYLINOSITOL PHOSPHOLIPASE D"/>
    <property type="match status" value="1"/>
</dbReference>
<keyword evidence="6" id="KW-1185">Reference proteome</keyword>
<dbReference type="EMBL" id="QYUK01000011">
    <property type="protein sequence ID" value="RJF88871.1"/>
    <property type="molecule type" value="Genomic_DNA"/>
</dbReference>
<dbReference type="AlphaFoldDB" id="A0A418WFS5"/>
<dbReference type="SMART" id="SM00191">
    <property type="entry name" value="Int_alpha"/>
    <property type="match status" value="5"/>
</dbReference>
<protein>
    <recommendedName>
        <fullName evidence="7">Calcium-binding protein</fullName>
    </recommendedName>
</protein>
<evidence type="ECO:0000256" key="3">
    <source>
        <dbReference type="ARBA" id="ARBA00022801"/>
    </source>
</evidence>
<reference evidence="5 6" key="1">
    <citation type="submission" date="2018-09" db="EMBL/GenBank/DDBJ databases">
        <authorList>
            <person name="Zhu H."/>
        </authorList>
    </citation>
    <scope>NUCLEOTIDE SEQUENCE [LARGE SCALE GENOMIC DNA]</scope>
    <source>
        <strain evidence="5 6">K1W22B-8</strain>
    </source>
</reference>
<dbReference type="GO" id="GO:0016787">
    <property type="term" value="F:hydrolase activity"/>
    <property type="evidence" value="ECO:0007669"/>
    <property type="project" value="UniProtKB-KW"/>
</dbReference>
<dbReference type="SUPFAM" id="SSF51120">
    <property type="entry name" value="beta-Roll"/>
    <property type="match status" value="1"/>
</dbReference>
<dbReference type="PRINTS" id="PR00313">
    <property type="entry name" value="CABNDNGRPT"/>
</dbReference>
<evidence type="ECO:0000256" key="1">
    <source>
        <dbReference type="ARBA" id="ARBA00022729"/>
    </source>
</evidence>
<keyword evidence="3" id="KW-0378">Hydrolase</keyword>
<dbReference type="PANTHER" id="PTHR23221:SF7">
    <property type="entry name" value="PHOSPHATIDYLINOSITOL-GLYCAN-SPECIFIC PHOSPHOLIPASE D"/>
    <property type="match status" value="1"/>
</dbReference>
<dbReference type="InterPro" id="IPR028994">
    <property type="entry name" value="Integrin_alpha_N"/>
</dbReference>
<evidence type="ECO:0008006" key="7">
    <source>
        <dbReference type="Google" id="ProtNLM"/>
    </source>
</evidence>
<dbReference type="SUPFAM" id="SSF69318">
    <property type="entry name" value="Integrin alpha N-terminal domain"/>
    <property type="match status" value="2"/>
</dbReference>
<keyword evidence="4" id="KW-0325">Glycoprotein</keyword>
<gene>
    <name evidence="5" type="ORF">D3874_19380</name>
</gene>
<dbReference type="OrthoDB" id="7259106at2"/>
<keyword evidence="1" id="KW-0732">Signal</keyword>
<dbReference type="RefSeq" id="WP_119779822.1">
    <property type="nucleotide sequence ID" value="NZ_QYUK01000011.1"/>
</dbReference>
<organism evidence="5 6">
    <name type="scientific">Oleomonas cavernae</name>
    <dbReference type="NCBI Taxonomy" id="2320859"/>
    <lineage>
        <taxon>Bacteria</taxon>
        <taxon>Pseudomonadati</taxon>
        <taxon>Pseudomonadota</taxon>
        <taxon>Alphaproteobacteria</taxon>
        <taxon>Acetobacterales</taxon>
        <taxon>Acetobacteraceae</taxon>
        <taxon>Oleomonas</taxon>
    </lineage>
</organism>
<evidence type="ECO:0000256" key="2">
    <source>
        <dbReference type="ARBA" id="ARBA00022737"/>
    </source>
</evidence>
<dbReference type="InterPro" id="IPR013519">
    <property type="entry name" value="Int_alpha_beta-p"/>
</dbReference>
<evidence type="ECO:0000313" key="5">
    <source>
        <dbReference type="EMBL" id="RJF88871.1"/>
    </source>
</evidence>
<dbReference type="Proteomes" id="UP000284605">
    <property type="component" value="Unassembled WGS sequence"/>
</dbReference>
<sequence length="570" mass="54762">MVFGASGGFGSAVGGRQVIDLTSLSAAQGFIIQGDTAYDYAGACVAAAGDVNGDGLGDIIIGAYAGDDGGDGAGEAYVVFGTTTGFGTAVGGRQVIDLTSLSAAQGFIIQGDTAGDFGGRSVSTAGDINGDGLNDLIVGASGGDDGGTNAGEAYVVFGTDGGFGTAVGGRQVIDLTSLSATQGFVIQGDTEGDYAGRSVSAAGDVNGDGFDDMIVGAHGGEDGGANAGAAYVVFGTDAGFGSAVGGRQVIDLTSLSAAQGFIVQGDAAGDLAGRGVSAAGDVNGDGFDDMIVGALQGADGGIDAGEAYVVFGTDGGFGTAVGGRQVIDLSLLSAAQGFIIQGDLPGDFAGVSVSAAGDINSDGFADLIVGAHGGDDGGIDAGEAYVLFGGPAGFTLPQVAGTSGNDALTGSAVAERLIGGLGNDLLIGGGGADVFVGAAGDDIVDIGAGDFFRIDGGTGSDTLKVSGDLDFTAIGGSAIIGIEGIDSTGNGAQALTLDIDAVLAIGATNRDVLGTTADNVLILRGDAADSLDLTGFGTAASTIAFGGVDYDLYQIAGRTVLAVGTDFILA</sequence>
<evidence type="ECO:0000313" key="6">
    <source>
        <dbReference type="Proteomes" id="UP000284605"/>
    </source>
</evidence>
<dbReference type="PROSITE" id="PS51470">
    <property type="entry name" value="FG_GAP"/>
    <property type="match status" value="4"/>
</dbReference>
<evidence type="ECO:0000256" key="4">
    <source>
        <dbReference type="ARBA" id="ARBA00023180"/>
    </source>
</evidence>
<keyword evidence="2" id="KW-0677">Repeat</keyword>
<accession>A0A418WFS5</accession>
<dbReference type="InterPro" id="IPR011049">
    <property type="entry name" value="Serralysin-like_metalloprot_C"/>
</dbReference>
<dbReference type="Gene3D" id="2.130.10.130">
    <property type="entry name" value="Integrin alpha, N-terminal"/>
    <property type="match status" value="3"/>
</dbReference>
<name>A0A418WFS5_9PROT</name>
<dbReference type="InterPro" id="IPR013517">
    <property type="entry name" value="FG-GAP"/>
</dbReference>
<proteinExistence type="predicted"/>
<dbReference type="Pfam" id="PF01839">
    <property type="entry name" value="FG-GAP"/>
    <property type="match status" value="4"/>
</dbReference>
<comment type="caution">
    <text evidence="5">The sequence shown here is derived from an EMBL/GenBank/DDBJ whole genome shotgun (WGS) entry which is preliminary data.</text>
</comment>